<accession>A0ACB8CUM6</accession>
<gene>
    <name evidence="1" type="ORF">HPB49_001953</name>
</gene>
<organism evidence="1 2">
    <name type="scientific">Dermacentor silvarum</name>
    <name type="common">Tick</name>
    <dbReference type="NCBI Taxonomy" id="543639"/>
    <lineage>
        <taxon>Eukaryota</taxon>
        <taxon>Metazoa</taxon>
        <taxon>Ecdysozoa</taxon>
        <taxon>Arthropoda</taxon>
        <taxon>Chelicerata</taxon>
        <taxon>Arachnida</taxon>
        <taxon>Acari</taxon>
        <taxon>Parasitiformes</taxon>
        <taxon>Ixodida</taxon>
        <taxon>Ixodoidea</taxon>
        <taxon>Ixodidae</taxon>
        <taxon>Rhipicephalinae</taxon>
        <taxon>Dermacentor</taxon>
    </lineage>
</organism>
<proteinExistence type="predicted"/>
<evidence type="ECO:0000313" key="1">
    <source>
        <dbReference type="EMBL" id="KAH7952864.1"/>
    </source>
</evidence>
<comment type="caution">
    <text evidence="1">The sequence shown here is derived from an EMBL/GenBank/DDBJ whole genome shotgun (WGS) entry which is preliminary data.</text>
</comment>
<name>A0ACB8CUM6_DERSI</name>
<reference evidence="1" key="1">
    <citation type="submission" date="2020-05" db="EMBL/GenBank/DDBJ databases">
        <title>Large-scale comparative analyses of tick genomes elucidate their genetic diversity and vector capacities.</title>
        <authorList>
            <person name="Jia N."/>
            <person name="Wang J."/>
            <person name="Shi W."/>
            <person name="Du L."/>
            <person name="Sun Y."/>
            <person name="Zhan W."/>
            <person name="Jiang J."/>
            <person name="Wang Q."/>
            <person name="Zhang B."/>
            <person name="Ji P."/>
            <person name="Sakyi L.B."/>
            <person name="Cui X."/>
            <person name="Yuan T."/>
            <person name="Jiang B."/>
            <person name="Yang W."/>
            <person name="Lam T.T.-Y."/>
            <person name="Chang Q."/>
            <person name="Ding S."/>
            <person name="Wang X."/>
            <person name="Zhu J."/>
            <person name="Ruan X."/>
            <person name="Zhao L."/>
            <person name="Wei J."/>
            <person name="Que T."/>
            <person name="Du C."/>
            <person name="Cheng J."/>
            <person name="Dai P."/>
            <person name="Han X."/>
            <person name="Huang E."/>
            <person name="Gao Y."/>
            <person name="Liu J."/>
            <person name="Shao H."/>
            <person name="Ye R."/>
            <person name="Li L."/>
            <person name="Wei W."/>
            <person name="Wang X."/>
            <person name="Wang C."/>
            <person name="Yang T."/>
            <person name="Huo Q."/>
            <person name="Li W."/>
            <person name="Guo W."/>
            <person name="Chen H."/>
            <person name="Zhou L."/>
            <person name="Ni X."/>
            <person name="Tian J."/>
            <person name="Zhou Y."/>
            <person name="Sheng Y."/>
            <person name="Liu T."/>
            <person name="Pan Y."/>
            <person name="Xia L."/>
            <person name="Li J."/>
            <person name="Zhao F."/>
            <person name="Cao W."/>
        </authorList>
    </citation>
    <scope>NUCLEOTIDE SEQUENCE</scope>
    <source>
        <strain evidence="1">Dsil-2018</strain>
    </source>
</reference>
<dbReference type="EMBL" id="CM023473">
    <property type="protein sequence ID" value="KAH7952864.1"/>
    <property type="molecule type" value="Genomic_DNA"/>
</dbReference>
<evidence type="ECO:0000313" key="2">
    <source>
        <dbReference type="Proteomes" id="UP000821865"/>
    </source>
</evidence>
<keyword evidence="2" id="KW-1185">Reference proteome</keyword>
<sequence>MAADSAVALEVVRADAATIALPRLWFANNLVTVSAIRNEQARGNAIAVLQRKFPARSGEYKICSTCKDSLVAGKVPPMSVTYGYRYPPKPDHLPPLNPVEERLIAPRLPFMSIRRLTHGSGQYGIKGRRKRTFERVSQSRHDQQRGETELPHRHQPPGPEIWLLSAGSHCASRNDDGGAVGISCEPNNTTFGNYGRLPDPPVPYRSWRRLFRQRGVDTDNASFRGGGGFRPCFGPWQRPSRLQCRPPPPWAARGSHCASRNDDGGAVGISCEPNNTTFGNYGRLPEPPVPYRSSRRLFRQRGVDRDNASFRGGGGFRPCFGDVKEHSNASHKAATTSSEARPSFLTATNRLDPEILFLSANHDQQIFGGGCSRAPADAFLEPVQVPRYFESQDEDHPERRVDDYNAYEESHCTSRNDSGGAIGTSCEPNNSLFGNYGSFPCHLCHTAAGGDRFDCGASTEATRRAVEAAASVRASVLGPGHRGCSVDRPHRGPFAVIRRNAAHSTGVELQRRHPFSSKKDAAAGAAFITDVILAVRATG</sequence>
<protein>
    <submittedName>
        <fullName evidence="1">Uncharacterized protein</fullName>
    </submittedName>
</protein>
<dbReference type="Proteomes" id="UP000821865">
    <property type="component" value="Chromosome 4"/>
</dbReference>